<dbReference type="GO" id="GO:0005524">
    <property type="term" value="F:ATP binding"/>
    <property type="evidence" value="ECO:0007669"/>
    <property type="project" value="UniProtKB-UniRule"/>
</dbReference>
<feature type="region of interest" description="Disordered" evidence="5">
    <location>
        <begin position="414"/>
        <end position="536"/>
    </location>
</feature>
<dbReference type="PROSITE" id="PS50011">
    <property type="entry name" value="PROTEIN_KINASE_DOM"/>
    <property type="match status" value="2"/>
</dbReference>
<feature type="region of interest" description="Disordered" evidence="5">
    <location>
        <begin position="823"/>
        <end position="847"/>
    </location>
</feature>
<dbReference type="SUPFAM" id="SSF56112">
    <property type="entry name" value="Protein kinase-like (PK-like)"/>
    <property type="match status" value="2"/>
</dbReference>
<dbReference type="PROSITE" id="PS00107">
    <property type="entry name" value="PROTEIN_KINASE_ATP"/>
    <property type="match status" value="2"/>
</dbReference>
<evidence type="ECO:0000256" key="5">
    <source>
        <dbReference type="SAM" id="MobiDB-lite"/>
    </source>
</evidence>
<keyword evidence="2 3" id="KW-0067">ATP-binding</keyword>
<comment type="caution">
    <text evidence="7">The sequence shown here is derived from an EMBL/GenBank/DDBJ whole genome shotgun (WGS) entry which is preliminary data.</text>
</comment>
<feature type="coiled-coil region" evidence="4">
    <location>
        <begin position="581"/>
        <end position="618"/>
    </location>
</feature>
<dbReference type="InterPro" id="IPR008266">
    <property type="entry name" value="Tyr_kinase_AS"/>
</dbReference>
<dbReference type="GO" id="GO:0097527">
    <property type="term" value="P:necroptotic signaling pathway"/>
    <property type="evidence" value="ECO:0007669"/>
    <property type="project" value="TreeGrafter"/>
</dbReference>
<evidence type="ECO:0000259" key="6">
    <source>
        <dbReference type="PROSITE" id="PS50011"/>
    </source>
</evidence>
<dbReference type="STRING" id="46731.A0A3M6UP36"/>
<dbReference type="GO" id="GO:0004672">
    <property type="term" value="F:protein kinase activity"/>
    <property type="evidence" value="ECO:0007669"/>
    <property type="project" value="InterPro"/>
</dbReference>
<gene>
    <name evidence="7" type="ORF">pdam_00010150</name>
</gene>
<accession>A0A3M6UP36</accession>
<dbReference type="InterPro" id="IPR000719">
    <property type="entry name" value="Prot_kinase_dom"/>
</dbReference>
<feature type="compositionally biased region" description="Basic residues" evidence="5">
    <location>
        <begin position="481"/>
        <end position="490"/>
    </location>
</feature>
<dbReference type="Gene3D" id="1.10.510.10">
    <property type="entry name" value="Transferase(Phosphotransferase) domain 1"/>
    <property type="match status" value="2"/>
</dbReference>
<feature type="compositionally biased region" description="Basic and acidic residues" evidence="5">
    <location>
        <begin position="824"/>
        <end position="847"/>
    </location>
</feature>
<dbReference type="InterPro" id="IPR017441">
    <property type="entry name" value="Protein_kinase_ATP_BS"/>
</dbReference>
<dbReference type="EMBL" id="RCHS01001065">
    <property type="protein sequence ID" value="RMX55391.1"/>
    <property type="molecule type" value="Genomic_DNA"/>
</dbReference>
<reference evidence="7 8" key="1">
    <citation type="journal article" date="2018" name="Sci. Rep.">
        <title>Comparative analysis of the Pocillopora damicornis genome highlights role of immune system in coral evolution.</title>
        <authorList>
            <person name="Cunning R."/>
            <person name="Bay R.A."/>
            <person name="Gillette P."/>
            <person name="Baker A.C."/>
            <person name="Traylor-Knowles N."/>
        </authorList>
    </citation>
    <scope>NUCLEOTIDE SEQUENCE [LARGE SCALE GENOMIC DNA]</scope>
    <source>
        <strain evidence="7">RSMAS</strain>
        <tissue evidence="7">Whole animal</tissue>
    </source>
</reference>
<feature type="compositionally biased region" description="Polar residues" evidence="5">
    <location>
        <begin position="505"/>
        <end position="519"/>
    </location>
</feature>
<feature type="coiled-coil region" evidence="4">
    <location>
        <begin position="1588"/>
        <end position="1877"/>
    </location>
</feature>
<dbReference type="Proteomes" id="UP000275408">
    <property type="component" value="Unassembled WGS sequence"/>
</dbReference>
<proteinExistence type="predicted"/>
<evidence type="ECO:0000313" key="7">
    <source>
        <dbReference type="EMBL" id="RMX55391.1"/>
    </source>
</evidence>
<dbReference type="Gene3D" id="3.30.200.20">
    <property type="entry name" value="Phosphorylase Kinase, domain 1"/>
    <property type="match status" value="2"/>
</dbReference>
<evidence type="ECO:0000256" key="2">
    <source>
        <dbReference type="ARBA" id="ARBA00022840"/>
    </source>
</evidence>
<name>A0A3M6UP36_POCDA</name>
<dbReference type="PANTHER" id="PTHR44329:SF298">
    <property type="entry name" value="MIXED LINEAGE KINASE DOMAIN-LIKE PROTEIN"/>
    <property type="match status" value="1"/>
</dbReference>
<dbReference type="OrthoDB" id="5972429at2759"/>
<feature type="coiled-coil region" evidence="4">
    <location>
        <begin position="1247"/>
        <end position="1462"/>
    </location>
</feature>
<sequence>MIFQERSSEGVVLPVEVFAPKTYTDQTAMEPFARDKGEGTKKVIVASDSARNHSLRARSSKSLSSQRHNKNRAKTYNGYHITNSNTWQRGPVNLTAGNASMEKIPLGHYRSGNNSNNLYPGIHLDHSSNFSSNSRIAKFNATLFSSASHLTNQGSDIEEAMDIDHQEMNDEGVGFEGNSTSVLQEGINASRQLGAPVEDQPLEHKIKIVVGESSSSGEKSKEPKQEIQIAKQKKEVKEQKLQTLKAAPTVSVNRKRPIYIVLHVGNIQIGEFTGKASAPVKIYAEKIFIEMETNEGIGSKTVSHHFRIPCKDLTECKASFVGSPLLLVARPTPAGAAAICEKCKDQGKFLDPESQDTKKRDIVLVMNYKVIPRDTKADLIELFQNRFAEQLLWSELSLKEAQEFFDKKQDVVVPCEQPQSPHPPITGGPNTEGPSTGSSSTGSPSTGSPSTGSPSTGSLSTGCLSTRSPINLEQRKILTPKGKKHARKKLLTNETKSPPAKEPVSPSSGVKQAESGCQTEKNDSAENAILTRSRRRKASEVLNMDKPETTGFEPVKLDILLHHTKMQSQITLLDQHSKEQRENLQQHQKLLEIERGKLQEMEEEKERQLGRMRDLEISYSTDRERLRVLENTVVEKDRVLAQQAANLAMINNELERERVSLRQLQIELEQEREAGSHLRKVQNDLVRVRRALDEEKTVRDMREQQLREKETSLLEIQRTLSDEQQERLRLEEELRQARNACTQLERSLESERLSSQSSQEDIQTKQDTIAEQLDLLQQEREEKRDLEERLRNLQIQVDEERSRRISTERELDEERMIVQQNRETMGREREQYEQRIRESERTASESERRLRELQSAVSVAQDALAEYRRLEPRDWIIRREEVTLTENSLGVGAWGKVYGGTFRGCQVAVKQIHDLILSPHNRRLFEREMSIASRCRHPHLLQFIGATNDDGSPLFITELLDTDLRRVLEQRALHQEEIICLALDVAKGLNYLHLNKPFPIMHRDISSSNVLLWRRDDCWRAKLSDYGAANFMRQYMTVNPGARIYAAPEALTSQQSPKADVYSYGLLLCEMCIRELPVPQQIHQQIGLVTNGVLRELIMRCVLTDPETRPSVSDVIAVLTQQSESIRALGLSIKELEQMGEVIPEFSSQDSSDVERTFQVVGNKDDENTVSNEEIPAGDNFKAKARPKKEKKRDNLKTESKADQELSETYLEEHIPRKKKAMKAKIKHLLIELHGKDEILSKGKEILDRLTVERERHLERIEEKEQVIEGKEFVIQSFQEKMQTFIQRIDEKESELREKERLLNEANDRIELLQKQQAEQEEIVKEMQSTMENLDKQTKNGYHSREAFNADLDVKVEFESLKRENERYKLQLQENLSTLREREREINSLKREKETIQQEKRHCDQISLERKFSVDRLNREKERGLAYLDQLEIRLKEKDQAMQQARDESIELRDQLKRKDNLLLEKDRTLETLENSRKGTIKELEQMGEVIPEFSLQDSSVIERTFQVVGNEDDENTVSNEEIPACDTFKAKARPKKEKKRDNLKTESKADQELSETYLEKQIPRKKRAMKSKIKHLLIELHGKDEILSKEKEILDRLTVELERHLERIEEKEQAIEGKEFVIQSFQEKMLTFIQRIDEKESELREKERLLNEANDRVELLQKQQAEQEEIVKEVQGTMENLDKQTKNGHHSREAFNADLDVKVEFESLKRENERYKLQLQENLSTLREREREINSLKREKETIQEEKRDCDKISLERKFSVDRLNREKERGMAYLDQLEIRLKEKDQAMQQARDESIELRDQLKRKDNLLLEKDRTLETLEKQWQDERRTQRNAYDALRDEKRACEERLQRAQADVETYQRRNRVLEREIDRARQTTDIFRGDQPWIIPREEIKLSDKVLGTGAWGRVLEGNFRGTKVAVKEIHEIIQSAHNRLLFDREITFATLVRHPCILQFLAVADYRTSKPLLVAELMDMSLSQLVKDEKTLGNRYIRILALDVAYGLNYLHCFRPNPILHRDVNSGNVMVWRQGDKWRGKLCDFGSAEFMGSKMSENPGNPFYCAPEANSSRHCPKMDVYSFGVLLCELCINQTPNPAERERQIALMWNKDLRELAEQCITPDPLTRCTMTDVINVLEPMTA</sequence>
<evidence type="ECO:0000256" key="4">
    <source>
        <dbReference type="SAM" id="Coils"/>
    </source>
</evidence>
<keyword evidence="8" id="KW-1185">Reference proteome</keyword>
<dbReference type="PROSITE" id="PS00109">
    <property type="entry name" value="PROTEIN_KINASE_TYR"/>
    <property type="match status" value="1"/>
</dbReference>
<evidence type="ECO:0000256" key="3">
    <source>
        <dbReference type="PROSITE-ProRule" id="PRU10141"/>
    </source>
</evidence>
<feature type="compositionally biased region" description="Basic and acidic residues" evidence="5">
    <location>
        <begin position="1192"/>
        <end position="1203"/>
    </location>
</feature>
<feature type="binding site" evidence="3">
    <location>
        <position position="1922"/>
    </location>
    <ligand>
        <name>ATP</name>
        <dbReference type="ChEBI" id="CHEBI:30616"/>
    </ligand>
</feature>
<feature type="binding site" evidence="3">
    <location>
        <position position="910"/>
    </location>
    <ligand>
        <name>ATP</name>
        <dbReference type="ChEBI" id="CHEBI:30616"/>
    </ligand>
</feature>
<feature type="domain" description="Protein kinase" evidence="6">
    <location>
        <begin position="883"/>
        <end position="1126"/>
    </location>
</feature>
<feature type="region of interest" description="Disordered" evidence="5">
    <location>
        <begin position="1166"/>
        <end position="1203"/>
    </location>
</feature>
<keyword evidence="4" id="KW-0175">Coiled coil</keyword>
<protein>
    <recommendedName>
        <fullName evidence="6">Protein kinase domain-containing protein</fullName>
    </recommendedName>
</protein>
<keyword evidence="1 3" id="KW-0547">Nucleotide-binding</keyword>
<feature type="region of interest" description="Disordered" evidence="5">
    <location>
        <begin position="47"/>
        <end position="73"/>
    </location>
</feature>
<feature type="domain" description="Protein kinase" evidence="6">
    <location>
        <begin position="1895"/>
        <end position="2137"/>
    </location>
</feature>
<evidence type="ECO:0000256" key="1">
    <source>
        <dbReference type="ARBA" id="ARBA00022741"/>
    </source>
</evidence>
<dbReference type="InterPro" id="IPR011009">
    <property type="entry name" value="Kinase-like_dom_sf"/>
</dbReference>
<dbReference type="PANTHER" id="PTHR44329">
    <property type="entry name" value="SERINE/THREONINE-PROTEIN KINASE TNNI3K-RELATED"/>
    <property type="match status" value="1"/>
</dbReference>
<evidence type="ECO:0000313" key="8">
    <source>
        <dbReference type="Proteomes" id="UP000275408"/>
    </source>
</evidence>
<feature type="compositionally biased region" description="Low complexity" evidence="5">
    <location>
        <begin position="427"/>
        <end position="468"/>
    </location>
</feature>
<dbReference type="InterPro" id="IPR051681">
    <property type="entry name" value="Ser/Thr_Kinases-Pseudokinases"/>
</dbReference>
<dbReference type="Pfam" id="PF00069">
    <property type="entry name" value="Pkinase"/>
    <property type="match status" value="2"/>
</dbReference>
<feature type="region of interest" description="Disordered" evidence="5">
    <location>
        <begin position="211"/>
        <end position="233"/>
    </location>
</feature>
<organism evidence="7 8">
    <name type="scientific">Pocillopora damicornis</name>
    <name type="common">Cauliflower coral</name>
    <name type="synonym">Millepora damicornis</name>
    <dbReference type="NCBI Taxonomy" id="46731"/>
    <lineage>
        <taxon>Eukaryota</taxon>
        <taxon>Metazoa</taxon>
        <taxon>Cnidaria</taxon>
        <taxon>Anthozoa</taxon>
        <taxon>Hexacorallia</taxon>
        <taxon>Scleractinia</taxon>
        <taxon>Astrocoeniina</taxon>
        <taxon>Pocilloporidae</taxon>
        <taxon>Pocillopora</taxon>
    </lineage>
</organism>